<keyword evidence="1" id="KW-0808">Transferase</keyword>
<dbReference type="InterPro" id="IPR014541">
    <property type="entry name" value="Amdntrnsf_FN0238"/>
</dbReference>
<evidence type="ECO:0000313" key="1">
    <source>
        <dbReference type="EMBL" id="RSC03052.1"/>
    </source>
</evidence>
<dbReference type="GO" id="GO:0016740">
    <property type="term" value="F:transferase activity"/>
    <property type="evidence" value="ECO:0007669"/>
    <property type="project" value="UniProtKB-KW"/>
</dbReference>
<proteinExistence type="predicted"/>
<protein>
    <submittedName>
        <fullName evidence="1">Amidinotransferase</fullName>
    </submittedName>
</protein>
<dbReference type="Proteomes" id="UP000272140">
    <property type="component" value="Unassembled WGS sequence"/>
</dbReference>
<dbReference type="PANTHER" id="PTHR43224:SF1">
    <property type="entry name" value="AMIDINOTRANSFERASE"/>
    <property type="match status" value="1"/>
</dbReference>
<name>A0A3R9CK74_9BURK</name>
<dbReference type="Gene3D" id="3.75.10.10">
    <property type="entry name" value="L-arginine/glycine Amidinotransferase, Chain A"/>
    <property type="match status" value="1"/>
</dbReference>
<gene>
    <name evidence="1" type="ORF">EGT41_27155</name>
</gene>
<dbReference type="NCBIfam" id="NF046062">
    <property type="entry name" value="citrull_CtlX"/>
    <property type="match status" value="1"/>
</dbReference>
<evidence type="ECO:0000313" key="2">
    <source>
        <dbReference type="Proteomes" id="UP000272140"/>
    </source>
</evidence>
<accession>A0A3R9CK74</accession>
<sequence length="336" mass="36871">MNLVSIQAPSAVVMIRPHRFVPNPQTAADNAFQRTAADDSHDTSSVSAAARDEVTAAAQTLADAGVRVHVFDDHGERDTPDSVFPNNWFSTHPGGHVALYPMHSSNRRRERRADVIEMLKAEYRVQDVIDYSGLEYDDVFLEGTGAMVFDHVARIAYTARSRRADPVALERFCTHFNFEPICFDTADANGRPIYHTNVMMSVATEFAMVGLDLIADSRRRGEIAQRLSETGRAVIALDASQIANFAGNTLELSGKNGRVLALSRRAFDCLTGEQRVTIERSARLLPLDVPTIELAGGSVRCMLAGIHLARRSAAAHDGVEIESEEKRRDAVSVSHA</sequence>
<dbReference type="AlphaFoldDB" id="A0A3R9CK74"/>
<organism evidence="1 2">
    <name type="scientific">Burkholderia cenocepacia</name>
    <dbReference type="NCBI Taxonomy" id="95486"/>
    <lineage>
        <taxon>Bacteria</taxon>
        <taxon>Pseudomonadati</taxon>
        <taxon>Pseudomonadota</taxon>
        <taxon>Betaproteobacteria</taxon>
        <taxon>Burkholderiales</taxon>
        <taxon>Burkholderiaceae</taxon>
        <taxon>Burkholderia</taxon>
        <taxon>Burkholderia cepacia complex</taxon>
    </lineage>
</organism>
<dbReference type="EMBL" id="RKIO01000004">
    <property type="protein sequence ID" value="RSC03052.1"/>
    <property type="molecule type" value="Genomic_DNA"/>
</dbReference>
<dbReference type="PIRSF" id="PIRSF028188">
    <property type="entry name" value="Amdntrnsf_FN0238"/>
    <property type="match status" value="1"/>
</dbReference>
<dbReference type="Pfam" id="PF19420">
    <property type="entry name" value="DDAH_eukar"/>
    <property type="match status" value="1"/>
</dbReference>
<dbReference type="PANTHER" id="PTHR43224">
    <property type="entry name" value="AMIDINOTRANSFERASE"/>
    <property type="match status" value="1"/>
</dbReference>
<reference evidence="2" key="1">
    <citation type="submission" date="2018-11" db="EMBL/GenBank/DDBJ databases">
        <title>FDA dAtabase for Regulatory Grade micrObial Sequences (FDA-ARGOS): Supporting development and validation of Infectious Disease Dx tests.</title>
        <authorList>
            <person name="Goldberg B."/>
            <person name="Campos J."/>
            <person name="Tallon L."/>
            <person name="Sadzewicz L."/>
            <person name="Zhao X."/>
            <person name="Vavikolanu K."/>
            <person name="Mehta A."/>
            <person name="Aluvathingal J."/>
            <person name="Nadendla S."/>
            <person name="Geyer C."/>
            <person name="Nandy P."/>
            <person name="Yan Y."/>
            <person name="Sichtig H."/>
        </authorList>
    </citation>
    <scope>NUCLEOTIDE SEQUENCE [LARGE SCALE GENOMIC DNA]</scope>
    <source>
        <strain evidence="2">FDAARGOS_544</strain>
    </source>
</reference>
<dbReference type="SUPFAM" id="SSF55909">
    <property type="entry name" value="Pentein"/>
    <property type="match status" value="1"/>
</dbReference>
<dbReference type="RefSeq" id="WP_041489635.1">
    <property type="nucleotide sequence ID" value="NZ_CADETP010000009.1"/>
</dbReference>
<comment type="caution">
    <text evidence="1">The sequence shown here is derived from an EMBL/GenBank/DDBJ whole genome shotgun (WGS) entry which is preliminary data.</text>
</comment>